<proteinExistence type="predicted"/>
<comment type="caution">
    <text evidence="1">The sequence shown here is derived from an EMBL/GenBank/DDBJ whole genome shotgun (WGS) entry which is preliminary data.</text>
</comment>
<sequence>MSLRQFIDRVEQREDAVSAVLEGVAPPVLDARGRHGPLHLAVDLATQFLLDRVRAERPGRVLQVDGQNAPVHRVAAHLAAPKFALLLEPLAIVCNRFSDSCKMHSDMHRSRIVSVSIWQG</sequence>
<protein>
    <submittedName>
        <fullName evidence="1">Uncharacterized protein</fullName>
    </submittedName>
</protein>
<dbReference type="RefSeq" id="WP_344273916.1">
    <property type="nucleotide sequence ID" value="NZ_BAAAMR010000059.1"/>
</dbReference>
<evidence type="ECO:0000313" key="1">
    <source>
        <dbReference type="EMBL" id="GAA2152341.1"/>
    </source>
</evidence>
<dbReference type="EMBL" id="BAAAMR010000059">
    <property type="protein sequence ID" value="GAA2152341.1"/>
    <property type="molecule type" value="Genomic_DNA"/>
</dbReference>
<accession>A0ABN3A219</accession>
<gene>
    <name evidence="1" type="ORF">GCM10009727_57950</name>
</gene>
<dbReference type="Proteomes" id="UP001501020">
    <property type="component" value="Unassembled WGS sequence"/>
</dbReference>
<reference evidence="1 2" key="1">
    <citation type="journal article" date="2019" name="Int. J. Syst. Evol. Microbiol.">
        <title>The Global Catalogue of Microorganisms (GCM) 10K type strain sequencing project: providing services to taxonomists for standard genome sequencing and annotation.</title>
        <authorList>
            <consortium name="The Broad Institute Genomics Platform"/>
            <consortium name="The Broad Institute Genome Sequencing Center for Infectious Disease"/>
            <person name="Wu L."/>
            <person name="Ma J."/>
        </authorList>
    </citation>
    <scope>NUCLEOTIDE SEQUENCE [LARGE SCALE GENOMIC DNA]</scope>
    <source>
        <strain evidence="1 2">JCM 13850</strain>
    </source>
</reference>
<name>A0ABN3A219_9ACTN</name>
<keyword evidence="2" id="KW-1185">Reference proteome</keyword>
<evidence type="ECO:0000313" key="2">
    <source>
        <dbReference type="Proteomes" id="UP001501020"/>
    </source>
</evidence>
<organism evidence="1 2">
    <name type="scientific">Actinomadura napierensis</name>
    <dbReference type="NCBI Taxonomy" id="267854"/>
    <lineage>
        <taxon>Bacteria</taxon>
        <taxon>Bacillati</taxon>
        <taxon>Actinomycetota</taxon>
        <taxon>Actinomycetes</taxon>
        <taxon>Streptosporangiales</taxon>
        <taxon>Thermomonosporaceae</taxon>
        <taxon>Actinomadura</taxon>
    </lineage>
</organism>